<keyword evidence="1" id="KW-0812">Transmembrane</keyword>
<feature type="transmembrane region" description="Helical" evidence="1">
    <location>
        <begin position="6"/>
        <end position="29"/>
    </location>
</feature>
<keyword evidence="1" id="KW-1133">Transmembrane helix</keyword>
<keyword evidence="2" id="KW-1185">Reference proteome</keyword>
<dbReference type="Proteomes" id="UP000515154">
    <property type="component" value="Linkage group LG26"/>
</dbReference>
<keyword evidence="1" id="KW-0472">Membrane</keyword>
<sequence length="443" mass="52024">MLLLSYWSILVIIFPYLLLTQATMWNITLCSYKKFNSVRISLDKVKYVNLTSEKDQKCFNTEFELDDATKPSFVEFDNINVDEASIENRDLQETYFGKCGKTFCNETIITLIKMVQWTMEVIRSEPNDGHHYSFESWYYGHTNITFRRNSRTSNTSFLIPMDWNEITRITFYGKGNFWLDAAVKLQNMANYKIYSCIFIPYLFNVLDYHRCFLTNDSTWRIELTSRSKRIERAKQMKIFVGMGDSKSNSSQTRNQTRLAFQKLAHLPTISAVTNIPNVSISEVEIDFRSNKKPFNISKIVMTKVLTGEEYGCVNINRKNARKYSCEVLKSKNWLLKVISPEEHERTFSVEIIQGTLSSFTRHLKWRNFCTYGDSYIKYFNLKTYENLEITSINLHFKNESLKINEISMISNYTEFKFNRNEDSSTHNSSVAGFSRITKGIWCF</sequence>
<gene>
    <name evidence="3" type="primary">LOC118768046</name>
</gene>
<evidence type="ECO:0000313" key="2">
    <source>
        <dbReference type="Proteomes" id="UP000515154"/>
    </source>
</evidence>
<protein>
    <submittedName>
        <fullName evidence="3">Uncharacterized protein LOC118768046</fullName>
    </submittedName>
</protein>
<dbReference type="KEGG" id="osn:118768046"/>
<name>A0A7E6FS57_9MOLL</name>
<evidence type="ECO:0000256" key="1">
    <source>
        <dbReference type="SAM" id="Phobius"/>
    </source>
</evidence>
<dbReference type="AlphaFoldDB" id="A0A7E6FS57"/>
<accession>A0A7E6FS57</accession>
<reference evidence="3" key="1">
    <citation type="submission" date="2025-08" db="UniProtKB">
        <authorList>
            <consortium name="RefSeq"/>
        </authorList>
    </citation>
    <scope>IDENTIFICATION</scope>
</reference>
<dbReference type="RefSeq" id="XP_036369687.1">
    <property type="nucleotide sequence ID" value="XM_036513794.1"/>
</dbReference>
<organism evidence="2 3">
    <name type="scientific">Octopus sinensis</name>
    <name type="common">East Asian common octopus</name>
    <dbReference type="NCBI Taxonomy" id="2607531"/>
    <lineage>
        <taxon>Eukaryota</taxon>
        <taxon>Metazoa</taxon>
        <taxon>Spiralia</taxon>
        <taxon>Lophotrochozoa</taxon>
        <taxon>Mollusca</taxon>
        <taxon>Cephalopoda</taxon>
        <taxon>Coleoidea</taxon>
        <taxon>Octopodiformes</taxon>
        <taxon>Octopoda</taxon>
        <taxon>Incirrata</taxon>
        <taxon>Octopodidae</taxon>
        <taxon>Octopus</taxon>
    </lineage>
</organism>
<evidence type="ECO:0000313" key="3">
    <source>
        <dbReference type="RefSeq" id="XP_036369687.1"/>
    </source>
</evidence>
<proteinExistence type="predicted"/>